<evidence type="ECO:0000256" key="7">
    <source>
        <dbReference type="ARBA" id="ARBA00022827"/>
    </source>
</evidence>
<dbReference type="InterPro" id="IPR017927">
    <property type="entry name" value="FAD-bd_FR_type"/>
</dbReference>
<comment type="subcellular location">
    <subcellularLocation>
        <location evidence="3 10">Cytoplasm</location>
    </subcellularLocation>
</comment>
<dbReference type="GO" id="GO:0005634">
    <property type="term" value="C:nucleus"/>
    <property type="evidence" value="ECO:0007669"/>
    <property type="project" value="UniProtKB-ARBA"/>
</dbReference>
<evidence type="ECO:0000313" key="13">
    <source>
        <dbReference type="EMBL" id="KAL3383516.1"/>
    </source>
</evidence>
<feature type="binding site" evidence="10">
    <location>
        <begin position="412"/>
        <end position="415"/>
    </location>
    <ligand>
        <name>FAD</name>
        <dbReference type="ChEBI" id="CHEBI:57692"/>
    </ligand>
</feature>
<feature type="domain" description="Flavodoxin-like" evidence="11">
    <location>
        <begin position="6"/>
        <end position="150"/>
    </location>
</feature>
<feature type="binding site" evidence="10">
    <location>
        <position position="132"/>
    </location>
    <ligand>
        <name>FMN</name>
        <dbReference type="ChEBI" id="CHEBI:58210"/>
    </ligand>
</feature>
<dbReference type="GO" id="GO:0016226">
    <property type="term" value="P:iron-sulfur cluster assembly"/>
    <property type="evidence" value="ECO:0007669"/>
    <property type="project" value="UniProtKB-UniRule"/>
</dbReference>
<comment type="similarity">
    <text evidence="10">In the C-terminal section; belongs to the flavoprotein pyridine nucleotide cytochrome reductase family.</text>
</comment>
<evidence type="ECO:0000256" key="9">
    <source>
        <dbReference type="ARBA" id="ARBA00023002"/>
    </source>
</evidence>
<evidence type="ECO:0000313" key="14">
    <source>
        <dbReference type="Proteomes" id="UP001627154"/>
    </source>
</evidence>
<dbReference type="GO" id="GO:0016651">
    <property type="term" value="F:oxidoreductase activity, acting on NAD(P)H"/>
    <property type="evidence" value="ECO:0007669"/>
    <property type="project" value="UniProtKB-UniRule"/>
</dbReference>
<dbReference type="GO" id="GO:0050661">
    <property type="term" value="F:NADP binding"/>
    <property type="evidence" value="ECO:0007669"/>
    <property type="project" value="UniProtKB-UniRule"/>
</dbReference>
<dbReference type="FunFam" id="3.40.50.360:FF:000015">
    <property type="entry name" value="NADPH-dependent diflavin oxidoreductase 1"/>
    <property type="match status" value="1"/>
</dbReference>
<dbReference type="PANTHER" id="PTHR19384">
    <property type="entry name" value="NITRIC OXIDE SYNTHASE-RELATED"/>
    <property type="match status" value="1"/>
</dbReference>
<dbReference type="InterPro" id="IPR008254">
    <property type="entry name" value="Flavodoxin/NO_synth"/>
</dbReference>
<dbReference type="InterPro" id="IPR017938">
    <property type="entry name" value="Riboflavin_synthase-like_b-brl"/>
</dbReference>
<evidence type="ECO:0000256" key="3">
    <source>
        <dbReference type="ARBA" id="ARBA00004496"/>
    </source>
</evidence>
<feature type="binding site" evidence="10">
    <location>
        <begin position="12"/>
        <end position="17"/>
    </location>
    <ligand>
        <name>FMN</name>
        <dbReference type="ChEBI" id="CHEBI:58210"/>
    </ligand>
</feature>
<sequence>MMRPNITILYGSETGTAQDIAEQIWKRSKRYGLKSTVDAMDDYDIGRLENDNVILAVVSTAGQGDMPMNMKNFWRFLLRKSLPNNLLSHLKYSVLGLGDSSFEKFNFAAKKLNKRLGQLGATEIVPIGLADDQHDLGIDAVFGTWLDGVFNEIAQRYGIPKENIITENEIIQKFNINILENEKILTDPKKDIYLYEAQTNELLIPSQVIKNIRTTTPDHFQDVRLIKFKVPEINYSPGDVLYIKAKNSDEQVDKFFKVLKNNGVDIDQDVVLRIEEKEIKVPLVLQQKLSLKQIAQQYWDLNVKPKRSVLHTLSMISDNELEKEKLLEFTTAEGQEELYNYINRPRRNIIEVLNDFPHTTAKLNLKLLFEIMTPIKPRAYSIASSLKHTKNELHLLVAVTTYKTKLVEPRFGLCSTWLATLKPEDEVVFWTVKGTFKFDYTKPMIIVGPGTGISPFRSLLLDKAAVDGDLSSCLLFFGCRNEKHDYHCKEDFEILVEKHKLKLFCAFSRDQPDKMYVQHIIKQQKQLCWDFLQKDGNIYLAGSCKNMPNAVREEFVNVAKDCGGMNDEEAENYIRNLEKSWKYQVETW</sequence>
<keyword evidence="8 10" id="KW-0521">NADP</keyword>
<feature type="binding site" evidence="10">
    <location>
        <begin position="378"/>
        <end position="381"/>
    </location>
    <ligand>
        <name>FAD</name>
        <dbReference type="ChEBI" id="CHEBI:57692"/>
    </ligand>
</feature>
<keyword evidence="4 10" id="KW-0963">Cytoplasm</keyword>
<dbReference type="Pfam" id="PF00667">
    <property type="entry name" value="FAD_binding_1"/>
    <property type="match status" value="1"/>
</dbReference>
<dbReference type="FunFam" id="3.40.50.80:FF:000030">
    <property type="entry name" value="NADPH-dependent diflavin oxidoreductase 1"/>
    <property type="match status" value="1"/>
</dbReference>
<dbReference type="InterPro" id="IPR023173">
    <property type="entry name" value="NADPH_Cyt_P450_Rdtase_alpha"/>
</dbReference>
<feature type="binding site" evidence="10">
    <location>
        <begin position="59"/>
        <end position="62"/>
    </location>
    <ligand>
        <name>FMN</name>
        <dbReference type="ChEBI" id="CHEBI:58210"/>
    </ligand>
</feature>
<name>A0ABD2VT71_9HYME</name>
<evidence type="ECO:0000256" key="1">
    <source>
        <dbReference type="ARBA" id="ARBA00001917"/>
    </source>
</evidence>
<dbReference type="InterPro" id="IPR029039">
    <property type="entry name" value="Flavoprotein-like_sf"/>
</dbReference>
<keyword evidence="5 10" id="KW-0285">Flavoprotein</keyword>
<dbReference type="PANTHER" id="PTHR19384:SF10">
    <property type="entry name" value="NADPH-DEPENDENT DIFLAVIN OXIDOREDUCTASE 1"/>
    <property type="match status" value="1"/>
</dbReference>
<feature type="domain" description="FAD-binding FR-type" evidence="12">
    <location>
        <begin position="201"/>
        <end position="439"/>
    </location>
</feature>
<evidence type="ECO:0000256" key="6">
    <source>
        <dbReference type="ARBA" id="ARBA00022643"/>
    </source>
</evidence>
<evidence type="ECO:0000256" key="2">
    <source>
        <dbReference type="ARBA" id="ARBA00001974"/>
    </source>
</evidence>
<dbReference type="PROSITE" id="PS51384">
    <property type="entry name" value="FAD_FR"/>
    <property type="match status" value="1"/>
</dbReference>
<keyword evidence="14" id="KW-1185">Reference proteome</keyword>
<dbReference type="Gene3D" id="2.40.30.10">
    <property type="entry name" value="Translation factors"/>
    <property type="match status" value="1"/>
</dbReference>
<dbReference type="InterPro" id="IPR001433">
    <property type="entry name" value="OxRdtase_FAD/NAD-bd"/>
</dbReference>
<dbReference type="GO" id="GO:0005737">
    <property type="term" value="C:cytoplasm"/>
    <property type="evidence" value="ECO:0007669"/>
    <property type="project" value="UniProtKB-SubCell"/>
</dbReference>
<comment type="caution">
    <text evidence="13">The sequence shown here is derived from an EMBL/GenBank/DDBJ whole genome shotgun (WGS) entry which is preliminary data.</text>
</comment>
<dbReference type="InterPro" id="IPR028879">
    <property type="entry name" value="NDOR1"/>
</dbReference>
<dbReference type="GO" id="GO:0050660">
    <property type="term" value="F:flavin adenine dinucleotide binding"/>
    <property type="evidence" value="ECO:0007669"/>
    <property type="project" value="UniProtKB-UniRule"/>
</dbReference>
<dbReference type="PRINTS" id="PR00369">
    <property type="entry name" value="FLAVODOXIN"/>
</dbReference>
<protein>
    <recommendedName>
        <fullName evidence="10">NADPH-dependent diflavin oxidoreductase 1</fullName>
        <ecNumber evidence="10">1.18.1.-</ecNumber>
    </recommendedName>
    <alternativeName>
        <fullName evidence="10">NADPH-dependent FMN and FAD-containing oxidoreductase</fullName>
    </alternativeName>
</protein>
<dbReference type="PRINTS" id="PR00371">
    <property type="entry name" value="FPNCR"/>
</dbReference>
<comment type="function">
    <text evidence="10">NADPH-dependent reductase which is a central component of the cytosolic iron-sulfur (Fe-S) protein assembly (CIA) machinery. Transfers electrons from NADPH via its FAD and FMN prosthetic groups to the [2Fe-2S] cluster of the anamorsin/DRE2 homolog, another key component of the CIA machinery. In turn, this reduced cluster provides electrons for assembly of cytosolic iron-sulfur cluster proteins.</text>
</comment>
<dbReference type="InterPro" id="IPR003097">
    <property type="entry name" value="CysJ-like_FAD-binding"/>
</dbReference>
<reference evidence="13 14" key="1">
    <citation type="journal article" date="2024" name="bioRxiv">
        <title>A reference genome for Trichogramma kaykai: A tiny desert-dwelling parasitoid wasp with competing sex-ratio distorters.</title>
        <authorList>
            <person name="Culotta J."/>
            <person name="Lindsey A.R."/>
        </authorList>
    </citation>
    <scope>NUCLEOTIDE SEQUENCE [LARGE SCALE GENOMIC DNA]</scope>
    <source>
        <strain evidence="13 14">KSX58</strain>
    </source>
</reference>
<organism evidence="13 14">
    <name type="scientific">Trichogramma kaykai</name>
    <dbReference type="NCBI Taxonomy" id="54128"/>
    <lineage>
        <taxon>Eukaryota</taxon>
        <taxon>Metazoa</taxon>
        <taxon>Ecdysozoa</taxon>
        <taxon>Arthropoda</taxon>
        <taxon>Hexapoda</taxon>
        <taxon>Insecta</taxon>
        <taxon>Pterygota</taxon>
        <taxon>Neoptera</taxon>
        <taxon>Endopterygota</taxon>
        <taxon>Hymenoptera</taxon>
        <taxon>Apocrita</taxon>
        <taxon>Proctotrupomorpha</taxon>
        <taxon>Chalcidoidea</taxon>
        <taxon>Trichogrammatidae</taxon>
        <taxon>Trichogramma</taxon>
    </lineage>
</organism>
<feature type="binding site" evidence="10">
    <location>
        <position position="451"/>
    </location>
    <ligand>
        <name>NADP(+)</name>
        <dbReference type="ChEBI" id="CHEBI:58349"/>
    </ligand>
</feature>
<dbReference type="AlphaFoldDB" id="A0ABD2VT71"/>
<evidence type="ECO:0000256" key="8">
    <source>
        <dbReference type="ARBA" id="ARBA00022857"/>
    </source>
</evidence>
<feature type="binding site" evidence="10">
    <location>
        <begin position="508"/>
        <end position="509"/>
    </location>
    <ligand>
        <name>NADP(+)</name>
        <dbReference type="ChEBI" id="CHEBI:58349"/>
    </ligand>
</feature>
<dbReference type="HAMAP" id="MF_03178">
    <property type="entry name" value="NDOR1"/>
    <property type="match status" value="1"/>
</dbReference>
<dbReference type="EMBL" id="JBJJXI010000193">
    <property type="protein sequence ID" value="KAL3383516.1"/>
    <property type="molecule type" value="Genomic_DNA"/>
</dbReference>
<keyword evidence="6 10" id="KW-0288">FMN</keyword>
<dbReference type="GO" id="GO:0010181">
    <property type="term" value="F:FMN binding"/>
    <property type="evidence" value="ECO:0007669"/>
    <property type="project" value="UniProtKB-UniRule"/>
</dbReference>
<evidence type="ECO:0000256" key="10">
    <source>
        <dbReference type="HAMAP-Rule" id="MF_03178"/>
    </source>
</evidence>
<comment type="cofactor">
    <cofactor evidence="1 10">
        <name>FMN</name>
        <dbReference type="ChEBI" id="CHEBI:58210"/>
    </cofactor>
</comment>
<feature type="binding site" evidence="10">
    <location>
        <position position="346"/>
    </location>
    <ligand>
        <name>FAD</name>
        <dbReference type="ChEBI" id="CHEBI:57692"/>
    </ligand>
</feature>
<comment type="catalytic activity">
    <reaction evidence="10">
        <text>2 oxidized [2Fe-2S]-[protein] + NADPH = 2 reduced [2Fe-2S]-[protein] + NADP(+) + H(+)</text>
        <dbReference type="Rhea" id="RHEA:67716"/>
        <dbReference type="Rhea" id="RHEA-COMP:17327"/>
        <dbReference type="Rhea" id="RHEA-COMP:17328"/>
        <dbReference type="ChEBI" id="CHEBI:15378"/>
        <dbReference type="ChEBI" id="CHEBI:33737"/>
        <dbReference type="ChEBI" id="CHEBI:33738"/>
        <dbReference type="ChEBI" id="CHEBI:57783"/>
        <dbReference type="ChEBI" id="CHEBI:58349"/>
    </reaction>
</comment>
<comment type="similarity">
    <text evidence="10">In the N-terminal section; belongs to the flavodoxin family.</text>
</comment>
<evidence type="ECO:0000256" key="4">
    <source>
        <dbReference type="ARBA" id="ARBA00022490"/>
    </source>
</evidence>
<dbReference type="Pfam" id="PF00175">
    <property type="entry name" value="NAD_binding_1"/>
    <property type="match status" value="1"/>
</dbReference>
<evidence type="ECO:0000259" key="11">
    <source>
        <dbReference type="PROSITE" id="PS50902"/>
    </source>
</evidence>
<dbReference type="SUPFAM" id="SSF63380">
    <property type="entry name" value="Riboflavin synthase domain-like"/>
    <property type="match status" value="1"/>
</dbReference>
<dbReference type="Proteomes" id="UP001627154">
    <property type="component" value="Unassembled WGS sequence"/>
</dbReference>
<dbReference type="SUPFAM" id="SSF52218">
    <property type="entry name" value="Flavoproteins"/>
    <property type="match status" value="1"/>
</dbReference>
<evidence type="ECO:0000256" key="5">
    <source>
        <dbReference type="ARBA" id="ARBA00022630"/>
    </source>
</evidence>
<keyword evidence="7 10" id="KW-0274">FAD</keyword>
<dbReference type="Pfam" id="PF00258">
    <property type="entry name" value="Flavodoxin_1"/>
    <property type="match status" value="1"/>
</dbReference>
<evidence type="ECO:0000259" key="12">
    <source>
        <dbReference type="PROSITE" id="PS51384"/>
    </source>
</evidence>
<keyword evidence="9 10" id="KW-0560">Oxidoreductase</keyword>
<comment type="caution">
    <text evidence="10">Lacks conserved residue(s) required for the propagation of feature annotation.</text>
</comment>
<accession>A0ABD2VT71</accession>
<proteinExistence type="inferred from homology"/>
<dbReference type="PROSITE" id="PS50902">
    <property type="entry name" value="FLAVODOXIN_LIKE"/>
    <property type="match status" value="1"/>
</dbReference>
<dbReference type="InterPro" id="IPR001709">
    <property type="entry name" value="Flavoprot_Pyr_Nucl_cyt_Rdtase"/>
</dbReference>
<dbReference type="SUPFAM" id="SSF52343">
    <property type="entry name" value="Ferredoxin reductase-like, C-terminal NADP-linked domain"/>
    <property type="match status" value="1"/>
</dbReference>
<dbReference type="Gene3D" id="1.20.990.10">
    <property type="entry name" value="NADPH-cytochrome p450 Reductase, Chain A, domain 3"/>
    <property type="match status" value="1"/>
</dbReference>
<dbReference type="InterPro" id="IPR039261">
    <property type="entry name" value="FNR_nucleotide-bd"/>
</dbReference>
<dbReference type="InterPro" id="IPR001094">
    <property type="entry name" value="Flavdoxin-like"/>
</dbReference>
<feature type="binding site" evidence="10">
    <location>
        <begin position="514"/>
        <end position="518"/>
    </location>
    <ligand>
        <name>NADP(+)</name>
        <dbReference type="ChEBI" id="CHEBI:58349"/>
    </ligand>
</feature>
<dbReference type="Gene3D" id="3.40.50.360">
    <property type="match status" value="1"/>
</dbReference>
<dbReference type="EC" id="1.18.1.-" evidence="10"/>
<comment type="similarity">
    <text evidence="10">Belongs to the NADPH-dependent diflavin oxidoreductase NDOR1 family.</text>
</comment>
<gene>
    <name evidence="13" type="ORF">TKK_020618</name>
</gene>
<feature type="binding site" evidence="10">
    <location>
        <position position="588"/>
    </location>
    <ligand>
        <name>FAD</name>
        <dbReference type="ChEBI" id="CHEBI:57692"/>
    </ligand>
</feature>
<dbReference type="Gene3D" id="3.40.50.80">
    <property type="entry name" value="Nucleotide-binding domain of ferredoxin-NADP reductase (FNR) module"/>
    <property type="match status" value="1"/>
</dbReference>
<comment type="cofactor">
    <cofactor evidence="2 10">
        <name>FAD</name>
        <dbReference type="ChEBI" id="CHEBI:57692"/>
    </cofactor>
</comment>